<dbReference type="Gene3D" id="2.40.10.120">
    <property type="match status" value="2"/>
</dbReference>
<dbReference type="GO" id="GO:0006508">
    <property type="term" value="P:proteolysis"/>
    <property type="evidence" value="ECO:0007669"/>
    <property type="project" value="UniProtKB-KW"/>
</dbReference>
<accession>A0A5C6DNI7</accession>
<feature type="domain" description="PDZ" evidence="5">
    <location>
        <begin position="482"/>
        <end position="553"/>
    </location>
</feature>
<dbReference type="InterPro" id="IPR001478">
    <property type="entry name" value="PDZ"/>
</dbReference>
<name>A0A5C6DNI7_9BACT</name>
<feature type="chain" id="PRO_5022903507" evidence="4">
    <location>
        <begin position="25"/>
        <end position="649"/>
    </location>
</feature>
<dbReference type="EMBL" id="SJPY01000006">
    <property type="protein sequence ID" value="TWU38853.1"/>
    <property type="molecule type" value="Genomic_DNA"/>
</dbReference>
<dbReference type="SMART" id="SM00228">
    <property type="entry name" value="PDZ"/>
    <property type="match status" value="2"/>
</dbReference>
<evidence type="ECO:0000256" key="4">
    <source>
        <dbReference type="SAM" id="SignalP"/>
    </source>
</evidence>
<evidence type="ECO:0000256" key="1">
    <source>
        <dbReference type="ARBA" id="ARBA00010541"/>
    </source>
</evidence>
<feature type="signal peptide" evidence="4">
    <location>
        <begin position="1"/>
        <end position="24"/>
    </location>
</feature>
<dbReference type="InterPro" id="IPR036034">
    <property type="entry name" value="PDZ_sf"/>
</dbReference>
<evidence type="ECO:0000256" key="3">
    <source>
        <dbReference type="ARBA" id="ARBA00022801"/>
    </source>
</evidence>
<organism evidence="6 7">
    <name type="scientific">Novipirellula aureliae</name>
    <dbReference type="NCBI Taxonomy" id="2527966"/>
    <lineage>
        <taxon>Bacteria</taxon>
        <taxon>Pseudomonadati</taxon>
        <taxon>Planctomycetota</taxon>
        <taxon>Planctomycetia</taxon>
        <taxon>Pirellulales</taxon>
        <taxon>Pirellulaceae</taxon>
        <taxon>Novipirellula</taxon>
    </lineage>
</organism>
<keyword evidence="3" id="KW-0378">Hydrolase</keyword>
<evidence type="ECO:0000313" key="6">
    <source>
        <dbReference type="EMBL" id="TWU38853.1"/>
    </source>
</evidence>
<dbReference type="Pfam" id="PF13180">
    <property type="entry name" value="PDZ_2"/>
    <property type="match status" value="2"/>
</dbReference>
<sequence length="649" mass="70444" precursor="true">MQIFRNVWVLFLGLSIIVTSQTTARCDDFDFESLQSDILKTIDQVRPAVVRISGGSAFSGVIVSADGHVLSAAHAITPGKRYQITLPDGRRFRGVGKGTNSKADCALVKILDPGDDLPYAPMGDSSSLVPNQPCVGLSYPGGQRAGSEPVVRFGRFISISRSRGMLQTSVLMEPGDSGGPVFDLNGCVIGIRSRIGRSMDQNYEVPVDVYREFWSELNREKSFIRSGSDALEQGVRYAAVRQRRGNGEGNGLAILSVSDGSLASKAGLNRNDIILRVYGRRLQSMSDLREALEEAWDDGVESIKVQVKRSNESLDLEIDFGEASEVAPKVALPENDRPAVPAPQGFRELNGLAGQLADLESKLDDACITITSEFGEDESRTITGTRIRGTRWVVSKDSVVGQNPTAEVDGDSFPLNIVERDTENDLVLLEAPDVQSVGIDLDAVISETFVGTFLLTPDDDGAGLVSVVGSSTFRSQKESRRAVLGVVPSTYEDNQGAHLDEVNDDGAAKRAGLLVGDVVTKMDDTIIRTQNDMRRFLSQVGPDAVVMTTLRRDDEELTKRVKLESNSSRASHVADRMDKSSRRVGFREVFPHDADLKPSDCGGPLFDLTGEFVGLNIARYSRVRSFALPASELKEFVQQAASKASSTNE</sequence>
<dbReference type="SUPFAM" id="SSF50156">
    <property type="entry name" value="PDZ domain-like"/>
    <property type="match status" value="2"/>
</dbReference>
<proteinExistence type="inferred from homology"/>
<dbReference type="Pfam" id="PF13365">
    <property type="entry name" value="Trypsin_2"/>
    <property type="match status" value="1"/>
</dbReference>
<dbReference type="Gene3D" id="2.30.42.10">
    <property type="match status" value="2"/>
</dbReference>
<comment type="similarity">
    <text evidence="1">Belongs to the peptidase S1C family.</text>
</comment>
<dbReference type="InterPro" id="IPR001940">
    <property type="entry name" value="Peptidase_S1C"/>
</dbReference>
<dbReference type="OrthoDB" id="268129at2"/>
<dbReference type="PANTHER" id="PTHR22939:SF129">
    <property type="entry name" value="SERINE PROTEASE HTRA2, MITOCHONDRIAL"/>
    <property type="match status" value="1"/>
</dbReference>
<reference evidence="6 7" key="1">
    <citation type="submission" date="2019-02" db="EMBL/GenBank/DDBJ databases">
        <title>Deep-cultivation of Planctomycetes and their phenomic and genomic characterization uncovers novel biology.</title>
        <authorList>
            <person name="Wiegand S."/>
            <person name="Jogler M."/>
            <person name="Boedeker C."/>
            <person name="Pinto D."/>
            <person name="Vollmers J."/>
            <person name="Rivas-Marin E."/>
            <person name="Kohn T."/>
            <person name="Peeters S.H."/>
            <person name="Heuer A."/>
            <person name="Rast P."/>
            <person name="Oberbeckmann S."/>
            <person name="Bunk B."/>
            <person name="Jeske O."/>
            <person name="Meyerdierks A."/>
            <person name="Storesund J.E."/>
            <person name="Kallscheuer N."/>
            <person name="Luecker S."/>
            <person name="Lage O.M."/>
            <person name="Pohl T."/>
            <person name="Merkel B.J."/>
            <person name="Hornburger P."/>
            <person name="Mueller R.-W."/>
            <person name="Bruemmer F."/>
            <person name="Labrenz M."/>
            <person name="Spormann A.M."/>
            <person name="Op Den Camp H."/>
            <person name="Overmann J."/>
            <person name="Amann R."/>
            <person name="Jetten M.S.M."/>
            <person name="Mascher T."/>
            <person name="Medema M.H."/>
            <person name="Devos D.P."/>
            <person name="Kaster A.-K."/>
            <person name="Ovreas L."/>
            <person name="Rohde M."/>
            <person name="Galperin M.Y."/>
            <person name="Jogler C."/>
        </authorList>
    </citation>
    <scope>NUCLEOTIDE SEQUENCE [LARGE SCALE GENOMIC DNA]</scope>
    <source>
        <strain evidence="6 7">Q31b</strain>
    </source>
</reference>
<dbReference type="InterPro" id="IPR009003">
    <property type="entry name" value="Peptidase_S1_PA"/>
</dbReference>
<evidence type="ECO:0000256" key="2">
    <source>
        <dbReference type="ARBA" id="ARBA00022670"/>
    </source>
</evidence>
<dbReference type="PRINTS" id="PR00834">
    <property type="entry name" value="PROTEASES2C"/>
</dbReference>
<keyword evidence="7" id="KW-1185">Reference proteome</keyword>
<keyword evidence="4" id="KW-0732">Signal</keyword>
<evidence type="ECO:0000313" key="7">
    <source>
        <dbReference type="Proteomes" id="UP000315471"/>
    </source>
</evidence>
<protein>
    <submittedName>
        <fullName evidence="6">Putative serine protease HhoA</fullName>
    </submittedName>
</protein>
<dbReference type="PANTHER" id="PTHR22939">
    <property type="entry name" value="SERINE PROTEASE FAMILY S1C HTRA-RELATED"/>
    <property type="match status" value="1"/>
</dbReference>
<feature type="domain" description="PDZ" evidence="5">
    <location>
        <begin position="234"/>
        <end position="311"/>
    </location>
</feature>
<keyword evidence="2 6" id="KW-0645">Protease</keyword>
<evidence type="ECO:0000259" key="5">
    <source>
        <dbReference type="SMART" id="SM00228"/>
    </source>
</evidence>
<comment type="caution">
    <text evidence="6">The sequence shown here is derived from an EMBL/GenBank/DDBJ whole genome shotgun (WGS) entry which is preliminary data.</text>
</comment>
<gene>
    <name evidence="6" type="primary">hhoA_2</name>
    <name evidence="6" type="ORF">Q31b_39310</name>
</gene>
<dbReference type="GO" id="GO:0004252">
    <property type="term" value="F:serine-type endopeptidase activity"/>
    <property type="evidence" value="ECO:0007669"/>
    <property type="project" value="InterPro"/>
</dbReference>
<dbReference type="RefSeq" id="WP_146601159.1">
    <property type="nucleotide sequence ID" value="NZ_SJPY01000006.1"/>
</dbReference>
<dbReference type="AlphaFoldDB" id="A0A5C6DNI7"/>
<dbReference type="SUPFAM" id="SSF50494">
    <property type="entry name" value="Trypsin-like serine proteases"/>
    <property type="match status" value="2"/>
</dbReference>
<dbReference type="Proteomes" id="UP000315471">
    <property type="component" value="Unassembled WGS sequence"/>
</dbReference>